<sequence length="353" mass="39702">MSIEREERIYQVYPPTSGWLYWDRCNGNCERHAYSHVMAPGEYGCGHRLRNCRTFDSNVDICYAQPAMPRRYEYAVGTNDKAYGNNDEECGGTKESLAKFTNLNSFACEICICTCEELHAPDHFVDLGEVTSNVDENKVIVGLRFKRMFGILYMEAKTAKLLPSGLIDPKTKSWTKKELKKEDVEGLVEGVDHVRLTWRNRSFALDDIELENDYVLTGVKFVYDGGLVKVAARGNFYDFEAGTVDPEEEFWSVSGESKGLEEYGQLSVEDRDVPTDHLENHVDSVEGQYLNLTTSSMKNDAGQSVVPFVDALPVVPKQLIPLSGFGLIHKGGRKTSGYLALKLLGYDFEPHVS</sequence>
<dbReference type="PANTHER" id="PTHR47890">
    <property type="entry name" value="LD24308P"/>
    <property type="match status" value="1"/>
</dbReference>
<dbReference type="AlphaFoldDB" id="A0ABD2XN17"/>
<keyword evidence="2" id="KW-1185">Reference proteome</keyword>
<evidence type="ECO:0000313" key="2">
    <source>
        <dbReference type="Proteomes" id="UP001627154"/>
    </source>
</evidence>
<comment type="caution">
    <text evidence="1">The sequence shown here is derived from an EMBL/GenBank/DDBJ whole genome shotgun (WGS) entry which is preliminary data.</text>
</comment>
<dbReference type="InterPro" id="IPR032062">
    <property type="entry name" value="DUF4803"/>
</dbReference>
<gene>
    <name evidence="1" type="ORF">TKK_001792</name>
</gene>
<dbReference type="Proteomes" id="UP001627154">
    <property type="component" value="Unassembled WGS sequence"/>
</dbReference>
<evidence type="ECO:0000313" key="1">
    <source>
        <dbReference type="EMBL" id="KAL3406475.1"/>
    </source>
</evidence>
<name>A0ABD2XN17_9HYME</name>
<protein>
    <submittedName>
        <fullName evidence="1">Uncharacterized protein</fullName>
    </submittedName>
</protein>
<accession>A0ABD2XN17</accession>
<proteinExistence type="predicted"/>
<dbReference type="EMBL" id="JBJJXI010000019">
    <property type="protein sequence ID" value="KAL3406475.1"/>
    <property type="molecule type" value="Genomic_DNA"/>
</dbReference>
<dbReference type="PANTHER" id="PTHR47890:SF1">
    <property type="entry name" value="LD24308P"/>
    <property type="match status" value="1"/>
</dbReference>
<dbReference type="Pfam" id="PF16061">
    <property type="entry name" value="DUF4803"/>
    <property type="match status" value="1"/>
</dbReference>
<reference evidence="1 2" key="1">
    <citation type="journal article" date="2024" name="bioRxiv">
        <title>A reference genome for Trichogramma kaykai: A tiny desert-dwelling parasitoid wasp with competing sex-ratio distorters.</title>
        <authorList>
            <person name="Culotta J."/>
            <person name="Lindsey A.R."/>
        </authorList>
    </citation>
    <scope>NUCLEOTIDE SEQUENCE [LARGE SCALE GENOMIC DNA]</scope>
    <source>
        <strain evidence="1 2">KSX58</strain>
    </source>
</reference>
<organism evidence="1 2">
    <name type="scientific">Trichogramma kaykai</name>
    <dbReference type="NCBI Taxonomy" id="54128"/>
    <lineage>
        <taxon>Eukaryota</taxon>
        <taxon>Metazoa</taxon>
        <taxon>Ecdysozoa</taxon>
        <taxon>Arthropoda</taxon>
        <taxon>Hexapoda</taxon>
        <taxon>Insecta</taxon>
        <taxon>Pterygota</taxon>
        <taxon>Neoptera</taxon>
        <taxon>Endopterygota</taxon>
        <taxon>Hymenoptera</taxon>
        <taxon>Apocrita</taxon>
        <taxon>Proctotrupomorpha</taxon>
        <taxon>Chalcidoidea</taxon>
        <taxon>Trichogrammatidae</taxon>
        <taxon>Trichogramma</taxon>
    </lineage>
</organism>